<comment type="caution">
    <text evidence="1">The sequence shown here is derived from an EMBL/GenBank/DDBJ whole genome shotgun (WGS) entry which is preliminary data.</text>
</comment>
<dbReference type="Gene3D" id="3.30.70.270">
    <property type="match status" value="1"/>
</dbReference>
<accession>A0A1F7GPD2</accession>
<gene>
    <name evidence="1" type="ORF">A2866_05695</name>
</gene>
<proteinExistence type="predicted"/>
<dbReference type="Proteomes" id="UP000177026">
    <property type="component" value="Unassembled WGS sequence"/>
</dbReference>
<reference evidence="1 2" key="1">
    <citation type="journal article" date="2016" name="Nat. Commun.">
        <title>Thousands of microbial genomes shed light on interconnected biogeochemical processes in an aquifer system.</title>
        <authorList>
            <person name="Anantharaman K."/>
            <person name="Brown C.T."/>
            <person name="Hug L.A."/>
            <person name="Sharon I."/>
            <person name="Castelle C.J."/>
            <person name="Probst A.J."/>
            <person name="Thomas B.C."/>
            <person name="Singh A."/>
            <person name="Wilkins M.J."/>
            <person name="Karaoz U."/>
            <person name="Brodie E.L."/>
            <person name="Williams K.H."/>
            <person name="Hubbard S.S."/>
            <person name="Banfield J.F."/>
        </authorList>
    </citation>
    <scope>NUCLEOTIDE SEQUENCE [LARGE SCALE GENOMIC DNA]</scope>
</reference>
<organism evidence="1 2">
    <name type="scientific">Candidatus Roizmanbacteria bacterium RIFCSPHIGHO2_01_FULL_39_8</name>
    <dbReference type="NCBI Taxonomy" id="1802033"/>
    <lineage>
        <taxon>Bacteria</taxon>
        <taxon>Candidatus Roizmaniibacteriota</taxon>
    </lineage>
</organism>
<dbReference type="InterPro" id="IPR043128">
    <property type="entry name" value="Rev_trsase/Diguanyl_cyclase"/>
</dbReference>
<dbReference type="SUPFAM" id="SSF55073">
    <property type="entry name" value="Nucleotide cyclase"/>
    <property type="match status" value="1"/>
</dbReference>
<evidence type="ECO:0000313" key="1">
    <source>
        <dbReference type="EMBL" id="OGK20402.1"/>
    </source>
</evidence>
<dbReference type="InterPro" id="IPR029787">
    <property type="entry name" value="Nucleotide_cyclase"/>
</dbReference>
<dbReference type="AlphaFoldDB" id="A0A1F7GPD2"/>
<protein>
    <recommendedName>
        <fullName evidence="3">GGDEF domain-containing protein</fullName>
    </recommendedName>
</protein>
<name>A0A1F7GPD2_9BACT</name>
<dbReference type="EMBL" id="MFZI01000034">
    <property type="protein sequence ID" value="OGK20402.1"/>
    <property type="molecule type" value="Genomic_DNA"/>
</dbReference>
<evidence type="ECO:0000313" key="2">
    <source>
        <dbReference type="Proteomes" id="UP000177026"/>
    </source>
</evidence>
<sequence>MGSEIFEYYFQQGVILNDEQIKIEKERYKNKIEDFRQSAVSRKRDYPVDVDSIDKKILYLTTRHPEFKDVYEDLMTSTLPTELVQSLFLDFVENNIYDRLLGANVTSFADLAEHLNKREFSSLWIFDGKFIKETNDALGYPLADKLIQNIWREISSKISPEDRDNLFFARRGGTFALALRNEARLSQETRASLQKLKAVPFPEGDFTVPVGISEIDLQALTPSEDKPTPLKVAERQANEDWLRTVFKQMVNVDIEIALPQPDSPLYNTLDEANLIGFTRKYFTSDKRGYERVKDALVFLQMEVGELANKTFNDIRSRLQLIFDYEKKKRYS</sequence>
<evidence type="ECO:0008006" key="3">
    <source>
        <dbReference type="Google" id="ProtNLM"/>
    </source>
</evidence>